<dbReference type="EMBL" id="JAENGZ010001153">
    <property type="protein sequence ID" value="KAG6950245.1"/>
    <property type="molecule type" value="Genomic_DNA"/>
</dbReference>
<dbReference type="VEuPathDB" id="FungiDB:PC110_g18208"/>
<keyword evidence="1" id="KW-0812">Transmembrane</keyword>
<dbReference type="Pfam" id="PF01694">
    <property type="entry name" value="Rhomboid"/>
    <property type="match status" value="1"/>
</dbReference>
<dbReference type="OrthoDB" id="10257275at2759"/>
<proteinExistence type="predicted"/>
<feature type="transmembrane region" description="Helical" evidence="1">
    <location>
        <begin position="119"/>
        <end position="144"/>
    </location>
</feature>
<keyword evidence="1" id="KW-0472">Membrane</keyword>
<dbReference type="GO" id="GO:0016020">
    <property type="term" value="C:membrane"/>
    <property type="evidence" value="ECO:0007669"/>
    <property type="project" value="InterPro"/>
</dbReference>
<keyword evidence="1" id="KW-1133">Transmembrane helix</keyword>
<sequence>MFGPNVGRRGRMAPNAGRNGQGIALMLMLLRQIQQLERKPPVTLGLMALMYGLHFQKQQTPELFAPYSLCPDRVISHWDLTRIVASGLIHVDDWHLYHNMISFLWKGYNLEYKAGSVRFLLTVGYLLLLCHVLVVVVALVLATGFQMPGPLHQCSVGFSGVLFALKVLLNHNSPAFSSVYGFRVPTKYAAWLELVVIHFLVPRSSFTGHMCGILAAAACGVSASTLFRCLKQGQLRSCTSVALPEDNLQARLKFCFDHVNKTDNMYVDMTDIIHVDEKYFYLTEVKRRYILLHDEPEPVRKLKSKRHITKVMMLSAVARQRYNANGECIFDGKLGTWPFVELVTATQENYREMLIDKLLPSILSK</sequence>
<reference evidence="3" key="1">
    <citation type="submission" date="2021-01" db="EMBL/GenBank/DDBJ databases">
        <title>Phytophthora aleatoria, a newly-described species from Pinus radiata is distinct from Phytophthora cactorum isolates based on comparative genomics.</title>
        <authorList>
            <person name="Mcdougal R."/>
            <person name="Panda P."/>
            <person name="Williams N."/>
            <person name="Studholme D.J."/>
        </authorList>
    </citation>
    <scope>NUCLEOTIDE SEQUENCE</scope>
    <source>
        <strain evidence="3">NZFS 3830</strain>
    </source>
</reference>
<dbReference type="PANTHER" id="PTHR47169">
    <property type="entry name" value="OS01G0541250 PROTEIN"/>
    <property type="match status" value="1"/>
</dbReference>
<evidence type="ECO:0000313" key="4">
    <source>
        <dbReference type="Proteomes" id="UP000688947"/>
    </source>
</evidence>
<feature type="transmembrane region" description="Helical" evidence="1">
    <location>
        <begin position="206"/>
        <end position="227"/>
    </location>
</feature>
<name>A0A8T1TWB9_9STRA</name>
<comment type="caution">
    <text evidence="3">The sequence shown here is derived from an EMBL/GenBank/DDBJ whole genome shotgun (WGS) entry which is preliminary data.</text>
</comment>
<dbReference type="InterPro" id="IPR022764">
    <property type="entry name" value="Peptidase_S54_rhomboid_dom"/>
</dbReference>
<evidence type="ECO:0000256" key="1">
    <source>
        <dbReference type="SAM" id="Phobius"/>
    </source>
</evidence>
<protein>
    <recommendedName>
        <fullName evidence="2">Peptidase S54 rhomboid domain-containing protein</fullName>
    </recommendedName>
</protein>
<dbReference type="Proteomes" id="UP000688947">
    <property type="component" value="Unassembled WGS sequence"/>
</dbReference>
<feature type="domain" description="Peptidase S54 rhomboid" evidence="2">
    <location>
        <begin position="78"/>
        <end position="221"/>
    </location>
</feature>
<accession>A0A8T1TWB9</accession>
<dbReference type="AlphaFoldDB" id="A0A8T1TWB9"/>
<evidence type="ECO:0000259" key="2">
    <source>
        <dbReference type="Pfam" id="PF01694"/>
    </source>
</evidence>
<gene>
    <name evidence="3" type="ORF">JG687_00014378</name>
</gene>
<organism evidence="3 4">
    <name type="scientific">Phytophthora cactorum</name>
    <dbReference type="NCBI Taxonomy" id="29920"/>
    <lineage>
        <taxon>Eukaryota</taxon>
        <taxon>Sar</taxon>
        <taxon>Stramenopiles</taxon>
        <taxon>Oomycota</taxon>
        <taxon>Peronosporomycetes</taxon>
        <taxon>Peronosporales</taxon>
        <taxon>Peronosporaceae</taxon>
        <taxon>Phytophthora</taxon>
    </lineage>
</organism>
<dbReference type="PANTHER" id="PTHR47169:SF4">
    <property type="entry name" value="TRANSPOSASE TC1-LIKE DOMAIN-CONTAINING PROTEIN"/>
    <property type="match status" value="1"/>
</dbReference>
<evidence type="ECO:0000313" key="3">
    <source>
        <dbReference type="EMBL" id="KAG6950245.1"/>
    </source>
</evidence>
<dbReference type="GO" id="GO:0004252">
    <property type="term" value="F:serine-type endopeptidase activity"/>
    <property type="evidence" value="ECO:0007669"/>
    <property type="project" value="InterPro"/>
</dbReference>